<evidence type="ECO:0000313" key="7">
    <source>
        <dbReference type="Proteomes" id="UP000243459"/>
    </source>
</evidence>
<keyword evidence="3" id="KW-0804">Transcription</keyword>
<feature type="domain" description="NAC" evidence="5">
    <location>
        <begin position="28"/>
        <end position="178"/>
    </location>
</feature>
<dbReference type="Pfam" id="PF02365">
    <property type="entry name" value="NAM"/>
    <property type="match status" value="1"/>
</dbReference>
<evidence type="ECO:0000256" key="2">
    <source>
        <dbReference type="ARBA" id="ARBA00023125"/>
    </source>
</evidence>
<evidence type="ECO:0000313" key="6">
    <source>
        <dbReference type="EMBL" id="ONK68704.1"/>
    </source>
</evidence>
<dbReference type="SUPFAM" id="SSF101941">
    <property type="entry name" value="NAC domain"/>
    <property type="match status" value="1"/>
</dbReference>
<name>A0A5P1ESC7_ASPOF</name>
<gene>
    <name evidence="6" type="ORF">A4U43_C05F15020</name>
</gene>
<dbReference type="AlphaFoldDB" id="A0A5P1ESC7"/>
<protein>
    <recommendedName>
        <fullName evidence="5">NAC domain-containing protein</fullName>
    </recommendedName>
</protein>
<dbReference type="Gramene" id="ONK68704">
    <property type="protein sequence ID" value="ONK68704"/>
    <property type="gene ID" value="A4U43_C05F15020"/>
</dbReference>
<keyword evidence="1" id="KW-0805">Transcription regulation</keyword>
<organism evidence="6 7">
    <name type="scientific">Asparagus officinalis</name>
    <name type="common">Garden asparagus</name>
    <dbReference type="NCBI Taxonomy" id="4686"/>
    <lineage>
        <taxon>Eukaryota</taxon>
        <taxon>Viridiplantae</taxon>
        <taxon>Streptophyta</taxon>
        <taxon>Embryophyta</taxon>
        <taxon>Tracheophyta</taxon>
        <taxon>Spermatophyta</taxon>
        <taxon>Magnoliopsida</taxon>
        <taxon>Liliopsida</taxon>
        <taxon>Asparagales</taxon>
        <taxon>Asparagaceae</taxon>
        <taxon>Asparagoideae</taxon>
        <taxon>Asparagus</taxon>
    </lineage>
</organism>
<dbReference type="Gene3D" id="2.170.150.80">
    <property type="entry name" value="NAC domain"/>
    <property type="match status" value="1"/>
</dbReference>
<keyword evidence="7" id="KW-1185">Reference proteome</keyword>
<reference evidence="7" key="1">
    <citation type="journal article" date="2017" name="Nat. Commun.">
        <title>The asparagus genome sheds light on the origin and evolution of a young Y chromosome.</title>
        <authorList>
            <person name="Harkess A."/>
            <person name="Zhou J."/>
            <person name="Xu C."/>
            <person name="Bowers J.E."/>
            <person name="Van der Hulst R."/>
            <person name="Ayyampalayam S."/>
            <person name="Mercati F."/>
            <person name="Riccardi P."/>
            <person name="McKain M.R."/>
            <person name="Kakrana A."/>
            <person name="Tang H."/>
            <person name="Ray J."/>
            <person name="Groenendijk J."/>
            <person name="Arikit S."/>
            <person name="Mathioni S.M."/>
            <person name="Nakano M."/>
            <person name="Shan H."/>
            <person name="Telgmann-Rauber A."/>
            <person name="Kanno A."/>
            <person name="Yue Z."/>
            <person name="Chen H."/>
            <person name="Li W."/>
            <person name="Chen Y."/>
            <person name="Xu X."/>
            <person name="Zhang Y."/>
            <person name="Luo S."/>
            <person name="Chen H."/>
            <person name="Gao J."/>
            <person name="Mao Z."/>
            <person name="Pires J.C."/>
            <person name="Luo M."/>
            <person name="Kudrna D."/>
            <person name="Wing R.A."/>
            <person name="Meyers B.C."/>
            <person name="Yi K."/>
            <person name="Kong H."/>
            <person name="Lavrijsen P."/>
            <person name="Sunseri F."/>
            <person name="Falavigna A."/>
            <person name="Ye Y."/>
            <person name="Leebens-Mack J.H."/>
            <person name="Chen G."/>
        </authorList>
    </citation>
    <scope>NUCLEOTIDE SEQUENCE [LARGE SCALE GENOMIC DNA]</scope>
    <source>
        <strain evidence="7">cv. DH0086</strain>
    </source>
</reference>
<evidence type="ECO:0000256" key="1">
    <source>
        <dbReference type="ARBA" id="ARBA00023015"/>
    </source>
</evidence>
<dbReference type="EMBL" id="CM007385">
    <property type="protein sequence ID" value="ONK68704.1"/>
    <property type="molecule type" value="Genomic_DNA"/>
</dbReference>
<dbReference type="GO" id="GO:0003677">
    <property type="term" value="F:DNA binding"/>
    <property type="evidence" value="ECO:0007669"/>
    <property type="project" value="UniProtKB-KW"/>
</dbReference>
<evidence type="ECO:0000259" key="5">
    <source>
        <dbReference type="PROSITE" id="PS51005"/>
    </source>
</evidence>
<evidence type="ECO:0000256" key="3">
    <source>
        <dbReference type="ARBA" id="ARBA00023163"/>
    </source>
</evidence>
<sequence>MNAMSSEQVMWELLNEELMISGEQGGQLPPGFRFHPTDEELISYYLATKVFTGGFCGVDIVEVDLNRCEPWELPDVAKMGEREWYFFSLRDRKYPTGLRTNRATGAGYWKATGKDREVHSAATGALVGMKKTLVFYKGRAPRGEKTKIFNKSSSSISAAAAADKIIKNQYCFDSPTQKDHHTFNPPPPLQDLQTLDMSLSPIQSLLQNDNPFLNPSPNPNPLFWEPPQNLQLLDQEALSNWLDVYLQQNPGIYELAFGSELLPSVQESHLCSLLGPTSATAVAEFGPSAP</sequence>
<evidence type="ECO:0000256" key="4">
    <source>
        <dbReference type="ARBA" id="ARBA00023242"/>
    </source>
</evidence>
<dbReference type="InterPro" id="IPR003441">
    <property type="entry name" value="NAC-dom"/>
</dbReference>
<dbReference type="Proteomes" id="UP000243459">
    <property type="component" value="Chromosome 5"/>
</dbReference>
<dbReference type="GO" id="GO:0006355">
    <property type="term" value="P:regulation of DNA-templated transcription"/>
    <property type="evidence" value="ECO:0007669"/>
    <property type="project" value="InterPro"/>
</dbReference>
<dbReference type="PROSITE" id="PS51005">
    <property type="entry name" value="NAC"/>
    <property type="match status" value="1"/>
</dbReference>
<dbReference type="PANTHER" id="PTHR31744">
    <property type="entry name" value="PROTEIN CUP-SHAPED COTYLEDON 2-RELATED"/>
    <property type="match status" value="1"/>
</dbReference>
<keyword evidence="2" id="KW-0238">DNA-binding</keyword>
<keyword evidence="4" id="KW-0539">Nucleus</keyword>
<dbReference type="InterPro" id="IPR036093">
    <property type="entry name" value="NAC_dom_sf"/>
</dbReference>
<dbReference type="PANTHER" id="PTHR31744:SF86">
    <property type="entry name" value="PROTEIN CUP-SHAPED COTYLEDON 3"/>
    <property type="match status" value="1"/>
</dbReference>
<accession>A0A5P1ESC7</accession>
<proteinExistence type="predicted"/>